<dbReference type="RefSeq" id="WP_379874526.1">
    <property type="nucleotide sequence ID" value="NZ_JBHUIP010000002.1"/>
</dbReference>
<feature type="domain" description="Carboxymuconolactone decarboxylase-like" evidence="1">
    <location>
        <begin position="12"/>
        <end position="93"/>
    </location>
</feature>
<organism evidence="2 3">
    <name type="scientific">Lacibacterium aquatile</name>
    <dbReference type="NCBI Taxonomy" id="1168082"/>
    <lineage>
        <taxon>Bacteria</taxon>
        <taxon>Pseudomonadati</taxon>
        <taxon>Pseudomonadota</taxon>
        <taxon>Alphaproteobacteria</taxon>
        <taxon>Rhodospirillales</taxon>
        <taxon>Rhodospirillaceae</taxon>
    </lineage>
</organism>
<dbReference type="PANTHER" id="PTHR34846">
    <property type="entry name" value="4-CARBOXYMUCONOLACTONE DECARBOXYLASE FAMILY PROTEIN (AFU_ORTHOLOGUE AFUA_6G11590)"/>
    <property type="match status" value="1"/>
</dbReference>
<dbReference type="Pfam" id="PF02627">
    <property type="entry name" value="CMD"/>
    <property type="match status" value="1"/>
</dbReference>
<dbReference type="PANTHER" id="PTHR34846:SF10">
    <property type="entry name" value="CYTOPLASMIC PROTEIN"/>
    <property type="match status" value="1"/>
</dbReference>
<dbReference type="InterPro" id="IPR029032">
    <property type="entry name" value="AhpD-like"/>
</dbReference>
<comment type="caution">
    <text evidence="2">The sequence shown here is derived from an EMBL/GenBank/DDBJ whole genome shotgun (WGS) entry which is preliminary data.</text>
</comment>
<dbReference type="Gene3D" id="1.20.1290.10">
    <property type="entry name" value="AhpD-like"/>
    <property type="match status" value="1"/>
</dbReference>
<gene>
    <name evidence="2" type="ORF">ACFSM5_01850</name>
</gene>
<dbReference type="SUPFAM" id="SSF69118">
    <property type="entry name" value="AhpD-like"/>
    <property type="match status" value="1"/>
</dbReference>
<dbReference type="NCBIfam" id="TIGR00778">
    <property type="entry name" value="ahpD_dom"/>
    <property type="match status" value="1"/>
</dbReference>
<dbReference type="EMBL" id="JBHUIP010000002">
    <property type="protein sequence ID" value="MFD2261611.1"/>
    <property type="molecule type" value="Genomic_DNA"/>
</dbReference>
<evidence type="ECO:0000313" key="2">
    <source>
        <dbReference type="EMBL" id="MFD2261611.1"/>
    </source>
</evidence>
<dbReference type="Proteomes" id="UP001597295">
    <property type="component" value="Unassembled WGS sequence"/>
</dbReference>
<protein>
    <submittedName>
        <fullName evidence="2">Carboxymuconolactone decarboxylase family protein</fullName>
    </submittedName>
</protein>
<name>A0ABW5DM94_9PROT</name>
<evidence type="ECO:0000313" key="3">
    <source>
        <dbReference type="Proteomes" id="UP001597295"/>
    </source>
</evidence>
<accession>A0ABW5DM94</accession>
<proteinExistence type="predicted"/>
<sequence length="146" mass="16189">MQARLNMFKANPAAMQALLDVSEKLGTLGLEHSLLELVKMRASQINGCANCLAMHAADARKSGETEMRLYLLSAWWESSLYTDRERAALAWTDSLTKVAETQAPDSVYAQVAAQFTEAEQVALTLAITIINSWNRFAVGFRVQHAR</sequence>
<evidence type="ECO:0000259" key="1">
    <source>
        <dbReference type="Pfam" id="PF02627"/>
    </source>
</evidence>
<reference evidence="3" key="1">
    <citation type="journal article" date="2019" name="Int. J. Syst. Evol. Microbiol.">
        <title>The Global Catalogue of Microorganisms (GCM) 10K type strain sequencing project: providing services to taxonomists for standard genome sequencing and annotation.</title>
        <authorList>
            <consortium name="The Broad Institute Genomics Platform"/>
            <consortium name="The Broad Institute Genome Sequencing Center for Infectious Disease"/>
            <person name="Wu L."/>
            <person name="Ma J."/>
        </authorList>
    </citation>
    <scope>NUCLEOTIDE SEQUENCE [LARGE SCALE GENOMIC DNA]</scope>
    <source>
        <strain evidence="3">CGMCC 1.19062</strain>
    </source>
</reference>
<dbReference type="InterPro" id="IPR004675">
    <property type="entry name" value="AhpD_core"/>
</dbReference>
<dbReference type="InterPro" id="IPR003779">
    <property type="entry name" value="CMD-like"/>
</dbReference>
<keyword evidence="3" id="KW-1185">Reference proteome</keyword>